<dbReference type="SUPFAM" id="SSF55874">
    <property type="entry name" value="ATPase domain of HSP90 chaperone/DNA topoisomerase II/histidine kinase"/>
    <property type="match status" value="1"/>
</dbReference>
<dbReference type="PROSITE" id="PS50109">
    <property type="entry name" value="HIS_KIN"/>
    <property type="match status" value="1"/>
</dbReference>
<keyword evidence="7 14" id="KW-0812">Transmembrane</keyword>
<feature type="transmembrane region" description="Helical" evidence="14">
    <location>
        <begin position="35"/>
        <end position="59"/>
    </location>
</feature>
<keyword evidence="5" id="KW-0597">Phosphoprotein</keyword>
<protein>
    <recommendedName>
        <fullName evidence="3">histidine kinase</fullName>
        <ecNumber evidence="3">2.7.13.3</ecNumber>
    </recommendedName>
</protein>
<keyword evidence="17" id="KW-1185">Reference proteome</keyword>
<dbReference type="EC" id="2.7.13.3" evidence="3"/>
<comment type="catalytic activity">
    <reaction evidence="1">
        <text>ATP + protein L-histidine = ADP + protein N-phospho-L-histidine.</text>
        <dbReference type="EC" id="2.7.13.3"/>
    </reaction>
</comment>
<dbReference type="PRINTS" id="PR00344">
    <property type="entry name" value="BCTRLSENSOR"/>
</dbReference>
<dbReference type="InterPro" id="IPR036890">
    <property type="entry name" value="HATPase_C_sf"/>
</dbReference>
<dbReference type="InterPro" id="IPR003661">
    <property type="entry name" value="HisK_dim/P_dom"/>
</dbReference>
<evidence type="ECO:0000313" key="17">
    <source>
        <dbReference type="Proteomes" id="UP001165287"/>
    </source>
</evidence>
<dbReference type="EMBL" id="JAIQUM010000002">
    <property type="protein sequence ID" value="MBZ5748885.1"/>
    <property type="molecule type" value="Genomic_DNA"/>
</dbReference>
<gene>
    <name evidence="16" type="ORF">K9V48_01110</name>
</gene>
<evidence type="ECO:0000256" key="14">
    <source>
        <dbReference type="SAM" id="Phobius"/>
    </source>
</evidence>
<evidence type="ECO:0000256" key="3">
    <source>
        <dbReference type="ARBA" id="ARBA00012438"/>
    </source>
</evidence>
<dbReference type="InterPro" id="IPR003594">
    <property type="entry name" value="HATPase_dom"/>
</dbReference>
<keyword evidence="8" id="KW-0547">Nucleotide-binding</keyword>
<dbReference type="SMART" id="SM00388">
    <property type="entry name" value="HisKA"/>
    <property type="match status" value="1"/>
</dbReference>
<dbReference type="CDD" id="cd00082">
    <property type="entry name" value="HisKA"/>
    <property type="match status" value="1"/>
</dbReference>
<dbReference type="InterPro" id="IPR011620">
    <property type="entry name" value="Sig_transdc_His_kinase_LytS_TM"/>
</dbReference>
<evidence type="ECO:0000313" key="16">
    <source>
        <dbReference type="EMBL" id="MBZ5748885.1"/>
    </source>
</evidence>
<evidence type="ECO:0000256" key="7">
    <source>
        <dbReference type="ARBA" id="ARBA00022692"/>
    </source>
</evidence>
<evidence type="ECO:0000256" key="1">
    <source>
        <dbReference type="ARBA" id="ARBA00000085"/>
    </source>
</evidence>
<evidence type="ECO:0000256" key="2">
    <source>
        <dbReference type="ARBA" id="ARBA00004651"/>
    </source>
</evidence>
<dbReference type="RefSeq" id="WP_224136142.1">
    <property type="nucleotide sequence ID" value="NZ_JAIQUM010000002.1"/>
</dbReference>
<dbReference type="Pfam" id="PF02518">
    <property type="entry name" value="HATPase_c"/>
    <property type="match status" value="1"/>
</dbReference>
<keyword evidence="12" id="KW-0902">Two-component regulatory system</keyword>
<dbReference type="InterPro" id="IPR005467">
    <property type="entry name" value="His_kinase_dom"/>
</dbReference>
<organism evidence="16 17">
    <name type="scientific">Metabacillus rhizolycopersici</name>
    <dbReference type="NCBI Taxonomy" id="2875709"/>
    <lineage>
        <taxon>Bacteria</taxon>
        <taxon>Bacillati</taxon>
        <taxon>Bacillota</taxon>
        <taxon>Bacilli</taxon>
        <taxon>Bacillales</taxon>
        <taxon>Bacillaceae</taxon>
        <taxon>Metabacillus</taxon>
    </lineage>
</organism>
<dbReference type="PANTHER" id="PTHR43065">
    <property type="entry name" value="SENSOR HISTIDINE KINASE"/>
    <property type="match status" value="1"/>
</dbReference>
<evidence type="ECO:0000256" key="8">
    <source>
        <dbReference type="ARBA" id="ARBA00022741"/>
    </source>
</evidence>
<feature type="transmembrane region" description="Helical" evidence="14">
    <location>
        <begin position="5"/>
        <end position="23"/>
    </location>
</feature>
<feature type="transmembrane region" description="Helical" evidence="14">
    <location>
        <begin position="155"/>
        <end position="177"/>
    </location>
</feature>
<feature type="transmembrane region" description="Helical" evidence="14">
    <location>
        <begin position="97"/>
        <end position="115"/>
    </location>
</feature>
<comment type="subcellular location">
    <subcellularLocation>
        <location evidence="2">Cell membrane</location>
        <topology evidence="2">Multi-pass membrane protein</topology>
    </subcellularLocation>
</comment>
<feature type="transmembrane region" description="Helical" evidence="14">
    <location>
        <begin position="127"/>
        <end position="149"/>
    </location>
</feature>
<name>A0ABS7ULT4_9BACI</name>
<feature type="domain" description="Histidine kinase" evidence="15">
    <location>
        <begin position="205"/>
        <end position="410"/>
    </location>
</feature>
<evidence type="ECO:0000256" key="13">
    <source>
        <dbReference type="ARBA" id="ARBA00023136"/>
    </source>
</evidence>
<evidence type="ECO:0000256" key="9">
    <source>
        <dbReference type="ARBA" id="ARBA00022777"/>
    </source>
</evidence>
<dbReference type="GO" id="GO:0016301">
    <property type="term" value="F:kinase activity"/>
    <property type="evidence" value="ECO:0007669"/>
    <property type="project" value="UniProtKB-KW"/>
</dbReference>
<evidence type="ECO:0000256" key="5">
    <source>
        <dbReference type="ARBA" id="ARBA00022553"/>
    </source>
</evidence>
<dbReference type="Proteomes" id="UP001165287">
    <property type="component" value="Unassembled WGS sequence"/>
</dbReference>
<keyword evidence="11 14" id="KW-1133">Transmembrane helix</keyword>
<reference evidence="16" key="1">
    <citation type="submission" date="2024-05" db="EMBL/GenBank/DDBJ databases">
        <title>Metabacillus sp. nov., isolated from the rhizosphere soil of tomato plants.</title>
        <authorList>
            <person name="Ma R."/>
        </authorList>
    </citation>
    <scope>NUCLEOTIDE SEQUENCE</scope>
    <source>
        <strain evidence="16">DBTR6</strain>
    </source>
</reference>
<evidence type="ECO:0000256" key="6">
    <source>
        <dbReference type="ARBA" id="ARBA00022679"/>
    </source>
</evidence>
<keyword evidence="4" id="KW-1003">Cell membrane</keyword>
<feature type="transmembrane region" description="Helical" evidence="14">
    <location>
        <begin position="66"/>
        <end position="85"/>
    </location>
</feature>
<dbReference type="PANTHER" id="PTHR43065:SF46">
    <property type="entry name" value="C4-DICARBOXYLATE TRANSPORT SENSOR PROTEIN DCTB"/>
    <property type="match status" value="1"/>
</dbReference>
<evidence type="ECO:0000256" key="12">
    <source>
        <dbReference type="ARBA" id="ARBA00023012"/>
    </source>
</evidence>
<evidence type="ECO:0000259" key="15">
    <source>
        <dbReference type="PROSITE" id="PS50109"/>
    </source>
</evidence>
<dbReference type="InterPro" id="IPR036097">
    <property type="entry name" value="HisK_dim/P_sf"/>
</dbReference>
<dbReference type="Pfam" id="PF07694">
    <property type="entry name" value="5TM-5TMR_LYT"/>
    <property type="match status" value="1"/>
</dbReference>
<comment type="caution">
    <text evidence="16">The sequence shown here is derived from an EMBL/GenBank/DDBJ whole genome shotgun (WGS) entry which is preliminary data.</text>
</comment>
<dbReference type="SMART" id="SM00387">
    <property type="entry name" value="HATPase_c"/>
    <property type="match status" value="1"/>
</dbReference>
<dbReference type="Pfam" id="PF00512">
    <property type="entry name" value="HisKA"/>
    <property type="match status" value="1"/>
</dbReference>
<sequence length="410" mass="46933">MIETLLLNFLFLLIPVLTFLIFLESKMHYYNKPIIISLTSVSMILCMIFPINLASGFIFDLRYIPFIIIILFMGYKNALILYLILNICRFLIGGDGIVQSFLFSTIIFALVSLFSRKFVRLSPKNRISYAVIFTFLTMSLYFLTLGLQIPLNREFWSLSFYGLATHVVMMLILMILIEQTISNMKAREAFLHSERLHVLSELTASVAHEIRNPLTVTNGFLQLLNKSDSIPATEKNYIEYSLQELKRAEKIVSDFLTFSKPQSENMVYSNLKEETEYAKNILLPYAHMHQVEIQLTFNNSLNKKYDKNQMQQCLINLYKNGIESMEEDGGILSIDVSQQKNCIMITIKDTGIGMTDEEASLLGKPYYSTKKQGTGLGMLMVYSTIHKLRGHIKVDSKKGKGTLFTITIPV</sequence>
<keyword evidence="6" id="KW-0808">Transferase</keyword>
<accession>A0ABS7ULT4</accession>
<dbReference type="SUPFAM" id="SSF47384">
    <property type="entry name" value="Homodimeric domain of signal transducing histidine kinase"/>
    <property type="match status" value="1"/>
</dbReference>
<keyword evidence="10" id="KW-0067">ATP-binding</keyword>
<dbReference type="Gene3D" id="1.10.287.130">
    <property type="match status" value="1"/>
</dbReference>
<evidence type="ECO:0000256" key="4">
    <source>
        <dbReference type="ARBA" id="ARBA00022475"/>
    </source>
</evidence>
<keyword evidence="9 16" id="KW-0418">Kinase</keyword>
<proteinExistence type="predicted"/>
<evidence type="ECO:0000256" key="11">
    <source>
        <dbReference type="ARBA" id="ARBA00022989"/>
    </source>
</evidence>
<evidence type="ECO:0000256" key="10">
    <source>
        <dbReference type="ARBA" id="ARBA00022840"/>
    </source>
</evidence>
<dbReference type="Gene3D" id="3.30.565.10">
    <property type="entry name" value="Histidine kinase-like ATPase, C-terminal domain"/>
    <property type="match status" value="1"/>
</dbReference>
<keyword evidence="13 14" id="KW-0472">Membrane</keyword>
<dbReference type="InterPro" id="IPR004358">
    <property type="entry name" value="Sig_transdc_His_kin-like_C"/>
</dbReference>